<dbReference type="SUPFAM" id="SSF53244">
    <property type="entry name" value="MurD-like peptide ligases, peptide-binding domain"/>
    <property type="match status" value="1"/>
</dbReference>
<dbReference type="GO" id="GO:0005524">
    <property type="term" value="F:ATP binding"/>
    <property type="evidence" value="ECO:0007669"/>
    <property type="project" value="UniProtKB-KW"/>
</dbReference>
<keyword evidence="2" id="KW-0547">Nucleotide-binding</keyword>
<dbReference type="Gene3D" id="3.40.1190.10">
    <property type="entry name" value="Mur-like, catalytic domain"/>
    <property type="match status" value="1"/>
</dbReference>
<evidence type="ECO:0000313" key="7">
    <source>
        <dbReference type="Proteomes" id="UP000295131"/>
    </source>
</evidence>
<proteinExistence type="predicted"/>
<keyword evidence="3" id="KW-0067">ATP-binding</keyword>
<dbReference type="InterPro" id="IPR036615">
    <property type="entry name" value="Mur_ligase_C_dom_sf"/>
</dbReference>
<dbReference type="InterPro" id="IPR036565">
    <property type="entry name" value="Mur-like_cat_sf"/>
</dbReference>
<dbReference type="InterPro" id="IPR004101">
    <property type="entry name" value="Mur_ligase_C"/>
</dbReference>
<name>A0A4R5PHW0_9HYPH</name>
<evidence type="ECO:0000259" key="4">
    <source>
        <dbReference type="Pfam" id="PF02875"/>
    </source>
</evidence>
<evidence type="ECO:0000256" key="1">
    <source>
        <dbReference type="ARBA" id="ARBA00022598"/>
    </source>
</evidence>
<dbReference type="GO" id="GO:0016881">
    <property type="term" value="F:acid-amino acid ligase activity"/>
    <property type="evidence" value="ECO:0007669"/>
    <property type="project" value="InterPro"/>
</dbReference>
<dbReference type="Gene3D" id="3.90.190.20">
    <property type="entry name" value="Mur ligase, C-terminal domain"/>
    <property type="match status" value="1"/>
</dbReference>
<keyword evidence="7" id="KW-1185">Reference proteome</keyword>
<dbReference type="RefSeq" id="WP_133285090.1">
    <property type="nucleotide sequence ID" value="NZ_SMSI01000003.1"/>
</dbReference>
<dbReference type="PANTHER" id="PTHR43024">
    <property type="entry name" value="UDP-N-ACETYLMURAMOYL-TRIPEPTIDE--D-ALANYL-D-ALANINE LIGASE"/>
    <property type="match status" value="1"/>
</dbReference>
<dbReference type="PANTHER" id="PTHR43024:SF1">
    <property type="entry name" value="UDP-N-ACETYLMURAMOYL-TRIPEPTIDE--D-ALANYL-D-ALANINE LIGASE"/>
    <property type="match status" value="1"/>
</dbReference>
<reference evidence="6 7" key="1">
    <citation type="journal article" date="2013" name="Int. J. Syst. Evol. Microbiol.">
        <title>Hoeflea suaedae sp. nov., an endophytic bacterium isolated from the root of the halophyte Suaeda maritima.</title>
        <authorList>
            <person name="Chung E.J."/>
            <person name="Park J.A."/>
            <person name="Pramanik P."/>
            <person name="Bibi F."/>
            <person name="Jeon C.O."/>
            <person name="Chung Y.R."/>
        </authorList>
    </citation>
    <scope>NUCLEOTIDE SEQUENCE [LARGE SCALE GENOMIC DNA]</scope>
    <source>
        <strain evidence="6 7">YC6898</strain>
    </source>
</reference>
<comment type="caution">
    <text evidence="6">The sequence shown here is derived from an EMBL/GenBank/DDBJ whole genome shotgun (WGS) entry which is preliminary data.</text>
</comment>
<evidence type="ECO:0000256" key="3">
    <source>
        <dbReference type="ARBA" id="ARBA00022840"/>
    </source>
</evidence>
<dbReference type="Proteomes" id="UP000295131">
    <property type="component" value="Unassembled WGS sequence"/>
</dbReference>
<protein>
    <submittedName>
        <fullName evidence="6">UDP-N-acetylmuramoyl-tripeptide--D-alanyl-D-alanine ligase</fullName>
    </submittedName>
</protein>
<dbReference type="InterPro" id="IPR013221">
    <property type="entry name" value="Mur_ligase_cen"/>
</dbReference>
<evidence type="ECO:0000313" key="6">
    <source>
        <dbReference type="EMBL" id="TDH34805.1"/>
    </source>
</evidence>
<dbReference type="OrthoDB" id="9803907at2"/>
<sequence>MSIFGKQGYIRSLTRRRRRKFAEIVRLTKSVWLARINRLGLGATMVSVTGSSCKTTTSSLLAHILSAEREVALGAIGNSLLDISQTLRRMSGEEDFAVVETAAFVPGDIARKARLVRPHVAIVTLVSLEHYASFRTLDAIAEEKADLVRHLKPGGLAVLNADDPRVSAMRDMTKARCVTFGRNEGADYRVVGVAYDVPGSLTLDVEFPGGKRRLTSLLNGSHFWLPVAAAFAAAVELGIRPETAANRIAGFEPVFNRMSVMRGEGKPTFLLDAAKAPLASLDLAIEAIRSARSPYKRIIIGFISDFSHSSRRAYDFAYRLASDAADEVIFVGPNAHRARVPEEHVAAGRVFRFDDAKAVLDHIRATARPEEVILVKSSSSMHLERIGLALHDMVDCWEQHCGYSIDCKSCGMYRYPFHEHAALRRRNMPARKTARMATHVHV</sequence>
<dbReference type="AlphaFoldDB" id="A0A4R5PHW0"/>
<gene>
    <name evidence="6" type="ORF">E2A64_13705</name>
</gene>
<dbReference type="EMBL" id="SMSI01000003">
    <property type="protein sequence ID" value="TDH34805.1"/>
    <property type="molecule type" value="Genomic_DNA"/>
</dbReference>
<feature type="domain" description="Mur ligase C-terminal" evidence="4">
    <location>
        <begin position="256"/>
        <end position="378"/>
    </location>
</feature>
<evidence type="ECO:0000256" key="2">
    <source>
        <dbReference type="ARBA" id="ARBA00022741"/>
    </source>
</evidence>
<feature type="domain" description="Mur ligase central" evidence="5">
    <location>
        <begin position="48"/>
        <end position="234"/>
    </location>
</feature>
<accession>A0A4R5PHW0</accession>
<evidence type="ECO:0000259" key="5">
    <source>
        <dbReference type="Pfam" id="PF08245"/>
    </source>
</evidence>
<dbReference type="Pfam" id="PF08245">
    <property type="entry name" value="Mur_ligase_M"/>
    <property type="match status" value="1"/>
</dbReference>
<dbReference type="InterPro" id="IPR051046">
    <property type="entry name" value="MurCDEF_CellWall_CoF430Synth"/>
</dbReference>
<dbReference type="Pfam" id="PF02875">
    <property type="entry name" value="Mur_ligase_C"/>
    <property type="match status" value="1"/>
</dbReference>
<dbReference type="SUPFAM" id="SSF53623">
    <property type="entry name" value="MurD-like peptide ligases, catalytic domain"/>
    <property type="match status" value="1"/>
</dbReference>
<keyword evidence="1 6" id="KW-0436">Ligase</keyword>
<organism evidence="6 7">
    <name type="scientific">Pseudohoeflea suaedae</name>
    <dbReference type="NCBI Taxonomy" id="877384"/>
    <lineage>
        <taxon>Bacteria</taxon>
        <taxon>Pseudomonadati</taxon>
        <taxon>Pseudomonadota</taxon>
        <taxon>Alphaproteobacteria</taxon>
        <taxon>Hyphomicrobiales</taxon>
        <taxon>Rhizobiaceae</taxon>
        <taxon>Pseudohoeflea</taxon>
    </lineage>
</organism>